<name>D7M096_ARALL</name>
<dbReference type="Gramene" id="scaffold_603600.1">
    <property type="protein sequence ID" value="scaffold_603600.1"/>
    <property type="gene ID" value="scaffold_603600.1"/>
</dbReference>
<evidence type="ECO:0000256" key="2">
    <source>
        <dbReference type="ARBA" id="ARBA00009178"/>
    </source>
</evidence>
<dbReference type="PANTHER" id="PTHR34270">
    <property type="entry name" value="PROTEIN RALF-LIKE 15-RELATED"/>
    <property type="match status" value="1"/>
</dbReference>
<organism evidence="10">
    <name type="scientific">Arabidopsis lyrata subsp. lyrata</name>
    <name type="common">Lyre-leaved rock-cress</name>
    <dbReference type="NCBI Taxonomy" id="81972"/>
    <lineage>
        <taxon>Eukaryota</taxon>
        <taxon>Viridiplantae</taxon>
        <taxon>Streptophyta</taxon>
        <taxon>Embryophyta</taxon>
        <taxon>Tracheophyta</taxon>
        <taxon>Spermatophyta</taxon>
        <taxon>Magnoliopsida</taxon>
        <taxon>eudicotyledons</taxon>
        <taxon>Gunneridae</taxon>
        <taxon>Pentapetalae</taxon>
        <taxon>rosids</taxon>
        <taxon>malvids</taxon>
        <taxon>Brassicales</taxon>
        <taxon>Brassicaceae</taxon>
        <taxon>Camelineae</taxon>
        <taxon>Arabidopsis</taxon>
    </lineage>
</organism>
<gene>
    <name evidence="9" type="ORF">ARALYDRAFT_911543</name>
</gene>
<keyword evidence="5 8" id="KW-0732">Signal</keyword>
<dbReference type="Proteomes" id="UP000008694">
    <property type="component" value="Unassembled WGS sequence"/>
</dbReference>
<feature type="signal peptide" evidence="8">
    <location>
        <begin position="1"/>
        <end position="25"/>
    </location>
</feature>
<evidence type="ECO:0000313" key="9">
    <source>
        <dbReference type="EMBL" id="EFH50981.1"/>
    </source>
</evidence>
<dbReference type="EMBL" id="GL348718">
    <property type="protein sequence ID" value="EFH50981.1"/>
    <property type="molecule type" value="Genomic_DNA"/>
</dbReference>
<feature type="chain" id="PRO_5003103405" evidence="8">
    <location>
        <begin position="26"/>
        <end position="94"/>
    </location>
</feature>
<sequence>MMKAQVFMFVTVLTFVCVFISSTDAIRYIIYPPVHKHPNGCDPRFPTPACYKRTPENPYRRGCSCINRCRRENCGPNRVSSLKKILDKILEIPV</sequence>
<keyword evidence="4" id="KW-0372">Hormone</keyword>
<protein>
    <submittedName>
        <fullName evidence="9">Uncharacterized protein</fullName>
    </submittedName>
</protein>
<dbReference type="HOGENOM" id="CLU_189400_0_0_1"/>
<dbReference type="GO" id="GO:0040008">
    <property type="term" value="P:regulation of growth"/>
    <property type="evidence" value="ECO:0007669"/>
    <property type="project" value="UniProtKB-ARBA"/>
</dbReference>
<evidence type="ECO:0000313" key="10">
    <source>
        <dbReference type="Proteomes" id="UP000008694"/>
    </source>
</evidence>
<evidence type="ECO:0000256" key="1">
    <source>
        <dbReference type="ARBA" id="ARBA00004613"/>
    </source>
</evidence>
<dbReference type="Pfam" id="PF05498">
    <property type="entry name" value="RALF"/>
    <property type="match status" value="1"/>
</dbReference>
<comment type="similarity">
    <text evidence="2">Belongs to the plant rapid alkalinization factor (RALF) family.</text>
</comment>
<dbReference type="AlphaFoldDB" id="D7M096"/>
<reference evidence="10" key="1">
    <citation type="journal article" date="2011" name="Nat. Genet.">
        <title>The Arabidopsis lyrata genome sequence and the basis of rapid genome size change.</title>
        <authorList>
            <person name="Hu T.T."/>
            <person name="Pattyn P."/>
            <person name="Bakker E.G."/>
            <person name="Cao J."/>
            <person name="Cheng J.-F."/>
            <person name="Clark R.M."/>
            <person name="Fahlgren N."/>
            <person name="Fawcett J.A."/>
            <person name="Grimwood J."/>
            <person name="Gundlach H."/>
            <person name="Haberer G."/>
            <person name="Hollister J.D."/>
            <person name="Ossowski S."/>
            <person name="Ottilar R.P."/>
            <person name="Salamov A.A."/>
            <person name="Schneeberger K."/>
            <person name="Spannagl M."/>
            <person name="Wang X."/>
            <person name="Yang L."/>
            <person name="Nasrallah M.E."/>
            <person name="Bergelson J."/>
            <person name="Carrington J.C."/>
            <person name="Gaut B.S."/>
            <person name="Schmutz J."/>
            <person name="Mayer K.F.X."/>
            <person name="Van de Peer Y."/>
            <person name="Grigoriev I.V."/>
            <person name="Nordborg M."/>
            <person name="Weigel D."/>
            <person name="Guo Y.-L."/>
        </authorList>
    </citation>
    <scope>NUCLEOTIDE SEQUENCE [LARGE SCALE GENOMIC DNA]</scope>
    <source>
        <strain evidence="10">cv. MN47</strain>
    </source>
</reference>
<dbReference type="PANTHER" id="PTHR34270:SF3">
    <property type="entry name" value="PROTEIN RALF-LIKE 16-RELATED"/>
    <property type="match status" value="1"/>
</dbReference>
<dbReference type="OrthoDB" id="1035872at2759"/>
<evidence type="ECO:0000256" key="4">
    <source>
        <dbReference type="ARBA" id="ARBA00022702"/>
    </source>
</evidence>
<proteinExistence type="inferred from homology"/>
<evidence type="ECO:0000256" key="6">
    <source>
        <dbReference type="ARBA" id="ARBA00023157"/>
    </source>
</evidence>
<accession>D7M096</accession>
<evidence type="ECO:0000256" key="3">
    <source>
        <dbReference type="ARBA" id="ARBA00022525"/>
    </source>
</evidence>
<evidence type="ECO:0000256" key="7">
    <source>
        <dbReference type="ARBA" id="ARBA00037228"/>
    </source>
</evidence>
<dbReference type="KEGG" id="aly:9308688"/>
<dbReference type="InterPro" id="IPR008801">
    <property type="entry name" value="RALF"/>
</dbReference>
<comment type="function">
    <text evidence="7">Cell signaling peptide that may regulate plant stress, growth, and development. Mediates a rapid alkalinization of extracellular space by mediating a transient increase in the cytoplasmic Ca(2+) concentration leading to a calcium-dependent signaling events through a cell surface receptor and a concomitant activation of some intracellular mitogen-activated protein kinases.</text>
</comment>
<evidence type="ECO:0000256" key="5">
    <source>
        <dbReference type="ARBA" id="ARBA00022729"/>
    </source>
</evidence>
<dbReference type="GO" id="GO:0005179">
    <property type="term" value="F:hormone activity"/>
    <property type="evidence" value="ECO:0007669"/>
    <property type="project" value="UniProtKB-KW"/>
</dbReference>
<keyword evidence="3" id="KW-0964">Secreted</keyword>
<keyword evidence="6" id="KW-1015">Disulfide bond</keyword>
<dbReference type="GO" id="GO:0005576">
    <property type="term" value="C:extracellular region"/>
    <property type="evidence" value="ECO:0007669"/>
    <property type="project" value="UniProtKB-SubCell"/>
</dbReference>
<evidence type="ECO:0000256" key="8">
    <source>
        <dbReference type="SAM" id="SignalP"/>
    </source>
</evidence>
<comment type="subcellular location">
    <subcellularLocation>
        <location evidence="1">Secreted</location>
    </subcellularLocation>
</comment>
<keyword evidence="10" id="KW-1185">Reference proteome</keyword>